<comment type="caution">
    <text evidence="1">The sequence shown here is derived from an EMBL/GenBank/DDBJ whole genome shotgun (WGS) entry which is preliminary data.</text>
</comment>
<gene>
    <name evidence="1" type="ORF">HNP48_006381</name>
</gene>
<evidence type="ECO:0000313" key="2">
    <source>
        <dbReference type="Proteomes" id="UP000575083"/>
    </source>
</evidence>
<accession>A0A7X0UCQ1</accession>
<sequence>MPAELPALPDALAGATLEEIAAIEALLRERLAGWRMRRFFQDEGPLRRALYGRHLAFFRAGAEHRERCFMAGNRVGKTIAGAYETALHLTGRYPHWWEGRRFDGPIQAWAAGKSLETTRDIVQLELYGQPGQPGTGMVPADDIAKARPRAGANGALDYLCVRHQSGGESVIGFKSYDQGRKAFEGTARHWVWLDEEPPLAVYSECLTRTATTQGLIAITFTPLEGATEVVLDFLTKGVVVGGAG</sequence>
<keyword evidence="2" id="KW-1185">Reference proteome</keyword>
<dbReference type="EMBL" id="JACHLK010000021">
    <property type="protein sequence ID" value="MBB6563657.1"/>
    <property type="molecule type" value="Genomic_DNA"/>
</dbReference>
<dbReference type="Proteomes" id="UP000575083">
    <property type="component" value="Unassembled WGS sequence"/>
</dbReference>
<reference evidence="1 2" key="1">
    <citation type="submission" date="2020-08" db="EMBL/GenBank/DDBJ databases">
        <title>Functional genomics of gut bacteria from endangered species of beetles.</title>
        <authorList>
            <person name="Carlos-Shanley C."/>
        </authorList>
    </citation>
    <scope>NUCLEOTIDE SEQUENCE [LARGE SCALE GENOMIC DNA]</scope>
    <source>
        <strain evidence="1 2">S00198</strain>
    </source>
</reference>
<protein>
    <submittedName>
        <fullName evidence="1">Phage terminase large subunit-like protein</fullName>
    </submittedName>
</protein>
<dbReference type="Pfam" id="PF03237">
    <property type="entry name" value="Terminase_6N"/>
    <property type="match status" value="1"/>
</dbReference>
<evidence type="ECO:0000313" key="1">
    <source>
        <dbReference type="EMBL" id="MBB6563657.1"/>
    </source>
</evidence>
<name>A0A7X0UCQ1_9BURK</name>
<dbReference type="AlphaFoldDB" id="A0A7X0UCQ1"/>
<proteinExistence type="predicted"/>
<dbReference type="RefSeq" id="WP_184864911.1">
    <property type="nucleotide sequence ID" value="NZ_JACHLK010000021.1"/>
</dbReference>
<organism evidence="1 2">
    <name type="scientific">Acidovorax soli</name>
    <dbReference type="NCBI Taxonomy" id="592050"/>
    <lineage>
        <taxon>Bacteria</taxon>
        <taxon>Pseudomonadati</taxon>
        <taxon>Pseudomonadota</taxon>
        <taxon>Betaproteobacteria</taxon>
        <taxon>Burkholderiales</taxon>
        <taxon>Comamonadaceae</taxon>
        <taxon>Acidovorax</taxon>
    </lineage>
</organism>